<evidence type="ECO:0000256" key="12">
    <source>
        <dbReference type="ARBA" id="ARBA00023125"/>
    </source>
</evidence>
<dbReference type="Gene3D" id="3.30.190.20">
    <property type="match status" value="1"/>
</dbReference>
<dbReference type="GO" id="GO:0005737">
    <property type="term" value="C:cytoplasm"/>
    <property type="evidence" value="ECO:0007669"/>
    <property type="project" value="UniProtKB-SubCell"/>
</dbReference>
<keyword evidence="3" id="KW-0479">Metal-binding</keyword>
<sequence length="958" mass="108404">MDYIRIKGARQHNLKNISVDIPKNKLVVITGISGSGKSSLAFDTIYAEGQRRYVESLSAYARQFLGIMDKPDVDLIEGLSPSISIDQKGAYRNPRSTVGTITEIYDYFRLLFARVGHPHCPKCGREISKMSLDEIIDKVIQKIQKHVQNDKIKPHQFVILSPVVRAKKGEFKDLFENLKSKGYTKVRVDNKQKDLNEEIDLVKTNKHNIEVIIDQVNASYKELKSEVFVSNFRSRLRTAIEQSLNLSDGLVIVGFNKEEHLFSEKFSCPKCNISLSELEPRMFSFNSPLGACENCRGIGTVFAVDPKLIINENLSILEGGLIPFSNLFFHETWYVRLIKRVCEEEGIDLNKQINKLLNEEIKILLYGTDKVYRVPGTNRYGHSTVIYEKYTGVVKELERRYFETQSDWSQNEIQKYMREEVCKFCRGARLKPEILSVTIGEENISQMSDRSIDNLCQYFSKELMNLLSPYEKEIARSISKEIFTRLNFLTSVGLSYLTISRRAESLSSGELQRIRLASQIGSGLTGVLYVLDEPSIGLHPRDVSALIKTLKNLRDLGNTLIIIEHDQETIESGDYIIELGPKAGKNGGKVVFTGSLAEIKKDKNLTGLYLSGRKKIGINQKKLTKVQGEIILKGAKQYNLKNINIRLPLGNLIGITGVSGSGKSSLISDTLYPALKYYLDGYYQESIGQFERLEGYQYLDRVYLVDQSPIGRTPRSNPATYVGFFDEIREIFATTIDARERGFQKGRFSFNVKGGRCEKCQGAGVLKIEMQFLADVYITCDVCSSKRYNQETLEVKYKGKNIYEILKMTVDEAADFFSSHFKVFSKLNFLQKTGLGYLELGQPAPTLSGGEAQRLKLGTELSRRETGRTLYILDEPTTGLHFYDIEKLLNTLYELVDRGNTVIVIEHNLNVIKNCQYIIDLGPEGGEKGGSVIYQGEINGIVKVKSSYTGQYLRKVIS</sequence>
<gene>
    <name evidence="18" type="ORF">COS50_01290</name>
</gene>
<dbReference type="Pfam" id="PF17760">
    <property type="entry name" value="UvrA_inter"/>
    <property type="match status" value="1"/>
</dbReference>
<dbReference type="GO" id="GO:0008270">
    <property type="term" value="F:zinc ion binding"/>
    <property type="evidence" value="ECO:0007669"/>
    <property type="project" value="UniProtKB-KW"/>
</dbReference>
<dbReference type="PANTHER" id="PTHR43152">
    <property type="entry name" value="UVRABC SYSTEM PROTEIN A"/>
    <property type="match status" value="1"/>
</dbReference>
<keyword evidence="5" id="KW-0547">Nucleotide-binding</keyword>
<keyword evidence="10" id="KW-0067">ATP-binding</keyword>
<dbReference type="EMBL" id="PEUY01000019">
    <property type="protein sequence ID" value="PIV11238.1"/>
    <property type="molecule type" value="Genomic_DNA"/>
</dbReference>
<dbReference type="PROSITE" id="PS50893">
    <property type="entry name" value="ABC_TRANSPORTER_2"/>
    <property type="match status" value="1"/>
</dbReference>
<dbReference type="Pfam" id="PF17755">
    <property type="entry name" value="UvrA_DNA-bind"/>
    <property type="match status" value="1"/>
</dbReference>
<dbReference type="InterPro" id="IPR004602">
    <property type="entry name" value="UvrA"/>
</dbReference>
<evidence type="ECO:0000256" key="2">
    <source>
        <dbReference type="ARBA" id="ARBA00022490"/>
    </source>
</evidence>
<dbReference type="AlphaFoldDB" id="A0A2M7BXD0"/>
<dbReference type="GO" id="GO:0009380">
    <property type="term" value="C:excinuclease repair complex"/>
    <property type="evidence" value="ECO:0007669"/>
    <property type="project" value="InterPro"/>
</dbReference>
<evidence type="ECO:0000256" key="5">
    <source>
        <dbReference type="ARBA" id="ARBA00022741"/>
    </source>
</evidence>
<keyword evidence="12" id="KW-0238">DNA-binding</keyword>
<dbReference type="Proteomes" id="UP000230673">
    <property type="component" value="Unassembled WGS sequence"/>
</dbReference>
<organism evidence="18 19">
    <name type="scientific">Candidatus Roizmanbacteria bacterium CG03_land_8_20_14_0_80_35_26</name>
    <dbReference type="NCBI Taxonomy" id="1974845"/>
    <lineage>
        <taxon>Bacteria</taxon>
        <taxon>Candidatus Roizmaniibacteriota</taxon>
    </lineage>
</organism>
<protein>
    <recommendedName>
        <fullName evidence="15">UvrABC system protein A</fullName>
    </recommendedName>
    <alternativeName>
        <fullName evidence="16">Excinuclease ABC subunit A</fullName>
    </alternativeName>
</protein>
<keyword evidence="2" id="KW-0963">Cytoplasm</keyword>
<evidence type="ECO:0000256" key="9">
    <source>
        <dbReference type="ARBA" id="ARBA00022833"/>
    </source>
</evidence>
<keyword evidence="6" id="KW-0227">DNA damage</keyword>
<comment type="subcellular location">
    <subcellularLocation>
        <location evidence="1">Cytoplasm</location>
    </subcellularLocation>
</comment>
<dbReference type="InterPro" id="IPR003439">
    <property type="entry name" value="ABC_transporter-like_ATP-bd"/>
</dbReference>
<dbReference type="InterPro" id="IPR027417">
    <property type="entry name" value="P-loop_NTPase"/>
</dbReference>
<dbReference type="Gene3D" id="1.20.1580.10">
    <property type="entry name" value="ABC transporter ATPase like domain"/>
    <property type="match status" value="3"/>
</dbReference>
<dbReference type="GO" id="GO:0016887">
    <property type="term" value="F:ATP hydrolysis activity"/>
    <property type="evidence" value="ECO:0007669"/>
    <property type="project" value="InterPro"/>
</dbReference>
<evidence type="ECO:0000256" key="1">
    <source>
        <dbReference type="ARBA" id="ARBA00004496"/>
    </source>
</evidence>
<dbReference type="CDD" id="cd03271">
    <property type="entry name" value="ABC_UvrA_II"/>
    <property type="match status" value="1"/>
</dbReference>
<name>A0A2M7BXD0_9BACT</name>
<keyword evidence="11" id="KW-0267">Excision nuclease</keyword>
<evidence type="ECO:0000256" key="7">
    <source>
        <dbReference type="ARBA" id="ARBA00022769"/>
    </source>
</evidence>
<dbReference type="PROSITE" id="PS00211">
    <property type="entry name" value="ABC_TRANSPORTER_1"/>
    <property type="match status" value="2"/>
</dbReference>
<dbReference type="InterPro" id="IPR017871">
    <property type="entry name" value="ABC_transporter-like_CS"/>
</dbReference>
<evidence type="ECO:0000256" key="3">
    <source>
        <dbReference type="ARBA" id="ARBA00022723"/>
    </source>
</evidence>
<proteinExistence type="inferred from homology"/>
<evidence type="ECO:0000256" key="10">
    <source>
        <dbReference type="ARBA" id="ARBA00022840"/>
    </source>
</evidence>
<dbReference type="InterPro" id="IPR041102">
    <property type="entry name" value="UvrA_inter"/>
</dbReference>
<keyword evidence="7" id="KW-0228">DNA excision</keyword>
<dbReference type="GO" id="GO:0006289">
    <property type="term" value="P:nucleotide-excision repair"/>
    <property type="evidence" value="ECO:0007669"/>
    <property type="project" value="InterPro"/>
</dbReference>
<reference evidence="19" key="1">
    <citation type="submission" date="2017-09" db="EMBL/GenBank/DDBJ databases">
        <title>Depth-based differentiation of microbial function through sediment-hosted aquifers and enrichment of novel symbionts in the deep terrestrial subsurface.</title>
        <authorList>
            <person name="Probst A.J."/>
            <person name="Ladd B."/>
            <person name="Jarett J.K."/>
            <person name="Geller-Mcgrath D.E."/>
            <person name="Sieber C.M.K."/>
            <person name="Emerson J.B."/>
            <person name="Anantharaman K."/>
            <person name="Thomas B.C."/>
            <person name="Malmstrom R."/>
            <person name="Stieglmeier M."/>
            <person name="Klingl A."/>
            <person name="Woyke T."/>
            <person name="Ryan C.M."/>
            <person name="Banfield J.F."/>
        </authorList>
    </citation>
    <scope>NUCLEOTIDE SEQUENCE [LARGE SCALE GENOMIC DNA]</scope>
</reference>
<dbReference type="PANTHER" id="PTHR43152:SF3">
    <property type="entry name" value="UVRABC SYSTEM PROTEIN A"/>
    <property type="match status" value="1"/>
</dbReference>
<comment type="caution">
    <text evidence="18">The sequence shown here is derived from an EMBL/GenBank/DDBJ whole genome shotgun (WGS) entry which is preliminary data.</text>
</comment>
<dbReference type="InterPro" id="IPR041552">
    <property type="entry name" value="UvrA_DNA-bd"/>
</dbReference>
<dbReference type="NCBIfam" id="TIGR00630">
    <property type="entry name" value="uvra"/>
    <property type="match status" value="1"/>
</dbReference>
<keyword evidence="9" id="KW-0862">Zinc</keyword>
<keyword evidence="4" id="KW-0677">Repeat</keyword>
<dbReference type="Gene3D" id="1.10.8.280">
    <property type="entry name" value="ABC transporter ATPase domain-like"/>
    <property type="match status" value="1"/>
</dbReference>
<evidence type="ECO:0000256" key="16">
    <source>
        <dbReference type="ARBA" id="ARBA00042156"/>
    </source>
</evidence>
<evidence type="ECO:0000259" key="17">
    <source>
        <dbReference type="PROSITE" id="PS50893"/>
    </source>
</evidence>
<dbReference type="GO" id="GO:0005524">
    <property type="term" value="F:ATP binding"/>
    <property type="evidence" value="ECO:0007669"/>
    <property type="project" value="UniProtKB-KW"/>
</dbReference>
<dbReference type="GO" id="GO:0003677">
    <property type="term" value="F:DNA binding"/>
    <property type="evidence" value="ECO:0007669"/>
    <property type="project" value="UniProtKB-KW"/>
</dbReference>
<evidence type="ECO:0000313" key="19">
    <source>
        <dbReference type="Proteomes" id="UP000230673"/>
    </source>
</evidence>
<evidence type="ECO:0000256" key="15">
    <source>
        <dbReference type="ARBA" id="ARBA00039316"/>
    </source>
</evidence>
<dbReference type="GO" id="GO:0004518">
    <property type="term" value="F:nuclease activity"/>
    <property type="evidence" value="ECO:0007669"/>
    <property type="project" value="UniProtKB-KW"/>
</dbReference>
<evidence type="ECO:0000256" key="13">
    <source>
        <dbReference type="ARBA" id="ARBA00023204"/>
    </source>
</evidence>
<evidence type="ECO:0000313" key="18">
    <source>
        <dbReference type="EMBL" id="PIV11238.1"/>
    </source>
</evidence>
<evidence type="ECO:0000256" key="8">
    <source>
        <dbReference type="ARBA" id="ARBA00022771"/>
    </source>
</evidence>
<evidence type="ECO:0000256" key="4">
    <source>
        <dbReference type="ARBA" id="ARBA00022737"/>
    </source>
</evidence>
<dbReference type="Gene3D" id="3.40.50.300">
    <property type="entry name" value="P-loop containing nucleotide triphosphate hydrolases"/>
    <property type="match status" value="3"/>
</dbReference>
<evidence type="ECO:0000256" key="6">
    <source>
        <dbReference type="ARBA" id="ARBA00022763"/>
    </source>
</evidence>
<keyword evidence="8" id="KW-0863">Zinc-finger</keyword>
<comment type="similarity">
    <text evidence="14">Belongs to the ABC transporter superfamily. UvrA family.</text>
</comment>
<evidence type="ECO:0000256" key="11">
    <source>
        <dbReference type="ARBA" id="ARBA00022881"/>
    </source>
</evidence>
<evidence type="ECO:0000256" key="14">
    <source>
        <dbReference type="ARBA" id="ARBA00038000"/>
    </source>
</evidence>
<accession>A0A2M7BXD0</accession>
<keyword evidence="13" id="KW-0234">DNA repair</keyword>
<dbReference type="NCBIfam" id="NF001503">
    <property type="entry name" value="PRK00349.1"/>
    <property type="match status" value="1"/>
</dbReference>
<dbReference type="SUPFAM" id="SSF52540">
    <property type="entry name" value="P-loop containing nucleoside triphosphate hydrolases"/>
    <property type="match status" value="2"/>
</dbReference>
<dbReference type="CDD" id="cd03270">
    <property type="entry name" value="ABC_UvrA_I"/>
    <property type="match status" value="1"/>
</dbReference>
<feature type="domain" description="ABC transporter" evidence="17">
    <location>
        <begin position="618"/>
        <end position="948"/>
    </location>
</feature>